<feature type="compositionally biased region" description="Polar residues" evidence="3">
    <location>
        <begin position="446"/>
        <end position="464"/>
    </location>
</feature>
<protein>
    <submittedName>
        <fullName evidence="4">Pentatricopeptide repeat-containing protein</fullName>
    </submittedName>
</protein>
<dbReference type="AlphaFoldDB" id="A0A9N8EAV0"/>
<accession>A0A9N8EAV0</accession>
<comment type="caution">
    <text evidence="4">The sequence shown here is derived from an EMBL/GenBank/DDBJ whole genome shotgun (WGS) entry which is preliminary data.</text>
</comment>
<evidence type="ECO:0000256" key="3">
    <source>
        <dbReference type="SAM" id="MobiDB-lite"/>
    </source>
</evidence>
<dbReference type="PANTHER" id="PTHR47942:SF63">
    <property type="entry name" value="PENTATRICOPEPTIDE REPEAT-CONTAINING PROTEIN"/>
    <property type="match status" value="1"/>
</dbReference>
<evidence type="ECO:0000256" key="1">
    <source>
        <dbReference type="ARBA" id="ARBA00022737"/>
    </source>
</evidence>
<dbReference type="OrthoDB" id="185373at2759"/>
<dbReference type="InterPro" id="IPR011990">
    <property type="entry name" value="TPR-like_helical_dom_sf"/>
</dbReference>
<dbReference type="Gene3D" id="1.25.40.10">
    <property type="entry name" value="Tetratricopeptide repeat domain"/>
    <property type="match status" value="2"/>
</dbReference>
<dbReference type="EMBL" id="CAICTM010000898">
    <property type="protein sequence ID" value="CAB9518016.1"/>
    <property type="molecule type" value="Genomic_DNA"/>
</dbReference>
<gene>
    <name evidence="4" type="ORF">SEMRO_900_G217800.1</name>
</gene>
<feature type="compositionally biased region" description="Basic residues" evidence="3">
    <location>
        <begin position="78"/>
        <end position="90"/>
    </location>
</feature>
<evidence type="ECO:0000313" key="4">
    <source>
        <dbReference type="EMBL" id="CAB9518016.1"/>
    </source>
</evidence>
<reference evidence="4" key="1">
    <citation type="submission" date="2020-06" db="EMBL/GenBank/DDBJ databases">
        <authorList>
            <consortium name="Plant Systems Biology data submission"/>
        </authorList>
    </citation>
    <scope>NUCLEOTIDE SEQUENCE</scope>
    <source>
        <strain evidence="4">D6</strain>
    </source>
</reference>
<keyword evidence="5" id="KW-1185">Reference proteome</keyword>
<feature type="repeat" description="PPR" evidence="2">
    <location>
        <begin position="410"/>
        <end position="444"/>
    </location>
</feature>
<evidence type="ECO:0000256" key="2">
    <source>
        <dbReference type="PROSITE-ProRule" id="PRU00708"/>
    </source>
</evidence>
<dbReference type="Proteomes" id="UP001153069">
    <property type="component" value="Unassembled WGS sequence"/>
</dbReference>
<name>A0A9N8EAV0_9STRA</name>
<dbReference type="InterPro" id="IPR002885">
    <property type="entry name" value="PPR_rpt"/>
</dbReference>
<feature type="region of interest" description="Disordered" evidence="3">
    <location>
        <begin position="446"/>
        <end position="472"/>
    </location>
</feature>
<dbReference type="InterPro" id="IPR051222">
    <property type="entry name" value="PPR/CCM1_RNA-binding"/>
</dbReference>
<feature type="region of interest" description="Disordered" evidence="3">
    <location>
        <begin position="617"/>
        <end position="642"/>
    </location>
</feature>
<dbReference type="PANTHER" id="PTHR47942">
    <property type="entry name" value="TETRATRICOPEPTIDE REPEAT (TPR)-LIKE SUPERFAMILY PROTEIN-RELATED"/>
    <property type="match status" value="1"/>
</dbReference>
<evidence type="ECO:0000313" key="5">
    <source>
        <dbReference type="Proteomes" id="UP001153069"/>
    </source>
</evidence>
<sequence>MNRIGSQKTVRDLHQNLFPTGSRSSRVTFPVAIPKEESSDGIRGLQATQLCTFPIRHNECTGILPAYTRFFSTFARNGRKNGKQRRRKPSKSTVHNGASERTVRDTTNKILQLGNAARTSAMDGGESISNLQSKVASKSFWMQDSKQVLEWWSRKGTVQSVDVSFRLLDALADLSGLAASDTQLWSSQILHSKVLNQLLRNWLVAWVSDNNNIYQDKDNDETTTTFILPTPPAMLETLEIYKRDSYTTSKTRQKFRPDLESYQLLMEAASARASVHVPTDFQESLVRHLMKQQDGNSNDNIQPDLKMMAHILHGWSTQGKAVTPQELNTVLELLKEQLDRNNTNDNHRSKNSKEEPVDLLNQALFAMSCTNSNSKDSRDAEKMLSVLNYMETTMASACEDEHVGRSIHPNVETYNLVLNAFSRAGKAAQAEMVLRSMVDRYIQAHDNNPQQQQGDEAISTSSRSNDNEIKANAKPIPKSFTIVIAAFGRSEENHAAEKAEGILRWQQELNASEGPLQGSLAPETITFNNVFRAWSWRRSDIAVERCERLRKEMYQNNLIPDHHTYGQSLKAIALSNLKEKGRYAVQVWREMEFRGIEADSYTREHFEKCVALSAQREQQSSAGGRNRQRSQRAVSAVARSTR</sequence>
<keyword evidence="1" id="KW-0677">Repeat</keyword>
<dbReference type="NCBIfam" id="TIGR00756">
    <property type="entry name" value="PPR"/>
    <property type="match status" value="1"/>
</dbReference>
<proteinExistence type="predicted"/>
<feature type="region of interest" description="Disordered" evidence="3">
    <location>
        <begin position="78"/>
        <end position="101"/>
    </location>
</feature>
<organism evidence="4 5">
    <name type="scientific">Seminavis robusta</name>
    <dbReference type="NCBI Taxonomy" id="568900"/>
    <lineage>
        <taxon>Eukaryota</taxon>
        <taxon>Sar</taxon>
        <taxon>Stramenopiles</taxon>
        <taxon>Ochrophyta</taxon>
        <taxon>Bacillariophyta</taxon>
        <taxon>Bacillariophyceae</taxon>
        <taxon>Bacillariophycidae</taxon>
        <taxon>Naviculales</taxon>
        <taxon>Naviculaceae</taxon>
        <taxon>Seminavis</taxon>
    </lineage>
</organism>
<dbReference type="PROSITE" id="PS51375">
    <property type="entry name" value="PPR"/>
    <property type="match status" value="1"/>
</dbReference>